<sequence>MQSYEHHIVHESLFKRHPYLQGPFSSDIDPNQITVAIFDRTIPKFREVLSQPDFDFDKCRDALKTLNELVHHQETMDKMIDHELLEISSNLLGSASQEVREQAAILLSSFAISKRARELFNYAFPRLQQLLEDKVLEVREAVASVFHKLSINDDGCQRIVDSNCVQYMILSFIGHSKDGKTLKKEDGQYLIHLLEAFANLTFSDKGIQPLLGTGAVLNFNKIISESYVNDILEEQHKQKIKELCLRVLGNISINHDGKQECIDDRVILSAWKYLGSDSYEKRLSASLVLMSCTIHLNGKQQAVWFEEAKGEPKIIQEIIRNYPDLKKNLKRTLINIAELPEGFLKITHELSDKADLLDEIFGPSAVKPLHNLLPKLSDYVDPLKIENKDIGQKYMRYVKSLAFIIKKYKDDAAQVARDDTINFSEKLAPFLNPETQLQKETVLCLTEVCRIDPYNRHVLNNFLKKYGELPIKRSNGQVTTIKREISQYTDLLNFAQDSQIFT</sequence>
<dbReference type="AlphaFoldDB" id="A0A078A0C7"/>
<protein>
    <submittedName>
        <fullName evidence="1">Rhabdoid tumor deletion region protein 1</fullName>
    </submittedName>
</protein>
<dbReference type="InParanoid" id="A0A078A0C7"/>
<dbReference type="InterPro" id="IPR016024">
    <property type="entry name" value="ARM-type_fold"/>
</dbReference>
<dbReference type="InterPro" id="IPR042856">
    <property type="entry name" value="RSP14"/>
</dbReference>
<dbReference type="OMA" id="ETHNANS"/>
<gene>
    <name evidence="1" type="primary">Contig5627.g6028</name>
    <name evidence="1" type="ORF">STYLEM_4590</name>
</gene>
<dbReference type="OrthoDB" id="526070at2759"/>
<proteinExistence type="predicted"/>
<name>A0A078A0C7_STYLE</name>
<dbReference type="Gene3D" id="1.25.10.10">
    <property type="entry name" value="Leucine-rich Repeat Variant"/>
    <property type="match status" value="1"/>
</dbReference>
<reference evidence="1 2" key="1">
    <citation type="submission" date="2014-06" db="EMBL/GenBank/DDBJ databases">
        <authorList>
            <person name="Swart Estienne"/>
        </authorList>
    </citation>
    <scope>NUCLEOTIDE SEQUENCE [LARGE SCALE GENOMIC DNA]</scope>
    <source>
        <strain evidence="1 2">130c</strain>
    </source>
</reference>
<dbReference type="PANTHER" id="PTHR15599">
    <property type="entry name" value="RTDR1"/>
    <property type="match status" value="1"/>
</dbReference>
<evidence type="ECO:0000313" key="1">
    <source>
        <dbReference type="EMBL" id="CDW75600.1"/>
    </source>
</evidence>
<dbReference type="PANTHER" id="PTHR15599:SF1">
    <property type="entry name" value="RADIAL SPOKE HEAD 14 HOMOLOG"/>
    <property type="match status" value="1"/>
</dbReference>
<dbReference type="EMBL" id="CCKQ01004438">
    <property type="protein sequence ID" value="CDW75600.1"/>
    <property type="molecule type" value="Genomic_DNA"/>
</dbReference>
<dbReference type="Proteomes" id="UP000039865">
    <property type="component" value="Unassembled WGS sequence"/>
</dbReference>
<evidence type="ECO:0000313" key="2">
    <source>
        <dbReference type="Proteomes" id="UP000039865"/>
    </source>
</evidence>
<organism evidence="1 2">
    <name type="scientific">Stylonychia lemnae</name>
    <name type="common">Ciliate</name>
    <dbReference type="NCBI Taxonomy" id="5949"/>
    <lineage>
        <taxon>Eukaryota</taxon>
        <taxon>Sar</taxon>
        <taxon>Alveolata</taxon>
        <taxon>Ciliophora</taxon>
        <taxon>Intramacronucleata</taxon>
        <taxon>Spirotrichea</taxon>
        <taxon>Stichotrichia</taxon>
        <taxon>Sporadotrichida</taxon>
        <taxon>Oxytrichidae</taxon>
        <taxon>Stylonychinae</taxon>
        <taxon>Stylonychia</taxon>
    </lineage>
</organism>
<dbReference type="SUPFAM" id="SSF48371">
    <property type="entry name" value="ARM repeat"/>
    <property type="match status" value="1"/>
</dbReference>
<dbReference type="InterPro" id="IPR011989">
    <property type="entry name" value="ARM-like"/>
</dbReference>
<accession>A0A078A0C7</accession>
<keyword evidence="2" id="KW-1185">Reference proteome</keyword>